<dbReference type="NCBIfam" id="TIGR00087">
    <property type="entry name" value="surE"/>
    <property type="match status" value="1"/>
</dbReference>
<dbReference type="RefSeq" id="WP_169787238.1">
    <property type="nucleotide sequence ID" value="NZ_DF967971.1"/>
</dbReference>
<evidence type="ECO:0000256" key="3">
    <source>
        <dbReference type="ARBA" id="ARBA00022723"/>
    </source>
</evidence>
<name>A0A0P6XFF6_9CHLR</name>
<feature type="binding site" evidence="5">
    <location>
        <position position="14"/>
    </location>
    <ligand>
        <name>a divalent metal cation</name>
        <dbReference type="ChEBI" id="CHEBI:60240"/>
    </ligand>
</feature>
<sequence length="271" mass="29433">MSSTRKQILLTNDDGIESPGLWAAAEALARLGFVTVAAPRDQYSGAGRSHPLQADGIITPRSLQIGRQIWTAYAIGGSPAQTVMFAILDLMPHKPDLVVSGINYGENVGSGITVSGTLGAAFEAASFGIPALAVSLELPSGEYYTHSREVDFSSAAYFTAYFAERLLNLPPQPDVDVLKVEVPASATPQTPWQVTRQSRQRYFFPISRRKDGLESPADVNFIIRVEPGEVEPDSDVYTLRIKKQVAVTPLSLDMTSRLPLDELEQTLRGRG</sequence>
<evidence type="ECO:0000256" key="1">
    <source>
        <dbReference type="ARBA" id="ARBA00000815"/>
    </source>
</evidence>
<dbReference type="SUPFAM" id="SSF64167">
    <property type="entry name" value="SurE-like"/>
    <property type="match status" value="1"/>
</dbReference>
<evidence type="ECO:0000256" key="4">
    <source>
        <dbReference type="ARBA" id="ARBA00022801"/>
    </source>
</evidence>
<comment type="catalytic activity">
    <reaction evidence="1 5">
        <text>a ribonucleoside 5'-phosphate + H2O = a ribonucleoside + phosphate</text>
        <dbReference type="Rhea" id="RHEA:12484"/>
        <dbReference type="ChEBI" id="CHEBI:15377"/>
        <dbReference type="ChEBI" id="CHEBI:18254"/>
        <dbReference type="ChEBI" id="CHEBI:43474"/>
        <dbReference type="ChEBI" id="CHEBI:58043"/>
        <dbReference type="EC" id="3.1.3.5"/>
    </reaction>
</comment>
<keyword evidence="8" id="KW-1185">Reference proteome</keyword>
<feature type="binding site" evidence="5">
    <location>
        <position position="103"/>
    </location>
    <ligand>
        <name>a divalent metal cation</name>
        <dbReference type="ChEBI" id="CHEBI:60240"/>
    </ligand>
</feature>
<dbReference type="EC" id="3.1.3.5" evidence="5"/>
<accession>A0A0P6XFF6</accession>
<protein>
    <recommendedName>
        <fullName evidence="5">5'-nucleotidase SurE</fullName>
        <ecNumber evidence="5">3.1.3.5</ecNumber>
    </recommendedName>
    <alternativeName>
        <fullName evidence="5">Nucleoside 5'-monophosphate phosphohydrolase</fullName>
    </alternativeName>
</protein>
<dbReference type="EMBL" id="LGHJ01000002">
    <property type="protein sequence ID" value="KPL78934.1"/>
    <property type="molecule type" value="Genomic_DNA"/>
</dbReference>
<feature type="binding site" evidence="5">
    <location>
        <position position="13"/>
    </location>
    <ligand>
        <name>a divalent metal cation</name>
        <dbReference type="ChEBI" id="CHEBI:60240"/>
    </ligand>
</feature>
<organism evidence="7 8">
    <name type="scientific">Bellilinea caldifistulae</name>
    <dbReference type="NCBI Taxonomy" id="360411"/>
    <lineage>
        <taxon>Bacteria</taxon>
        <taxon>Bacillati</taxon>
        <taxon>Chloroflexota</taxon>
        <taxon>Anaerolineae</taxon>
        <taxon>Anaerolineales</taxon>
        <taxon>Anaerolineaceae</taxon>
        <taxon>Bellilinea</taxon>
    </lineage>
</organism>
<dbReference type="Pfam" id="PF01975">
    <property type="entry name" value="SurE"/>
    <property type="match status" value="1"/>
</dbReference>
<evidence type="ECO:0000259" key="6">
    <source>
        <dbReference type="Pfam" id="PF01975"/>
    </source>
</evidence>
<comment type="function">
    <text evidence="5">Nucleotidase that shows phosphatase activity on nucleoside 5'-monophosphates.</text>
</comment>
<dbReference type="GO" id="GO:0005737">
    <property type="term" value="C:cytoplasm"/>
    <property type="evidence" value="ECO:0007669"/>
    <property type="project" value="UniProtKB-SubCell"/>
</dbReference>
<dbReference type="GO" id="GO:0008253">
    <property type="term" value="F:5'-nucleotidase activity"/>
    <property type="evidence" value="ECO:0007669"/>
    <property type="project" value="UniProtKB-UniRule"/>
</dbReference>
<dbReference type="STRING" id="360411.AC812_00545"/>
<gene>
    <name evidence="5" type="primary">surE</name>
    <name evidence="7" type="ORF">AC812_00545</name>
</gene>
<dbReference type="Gene3D" id="3.40.1210.10">
    <property type="entry name" value="Survival protein SurE-like phosphatase/nucleotidase"/>
    <property type="match status" value="1"/>
</dbReference>
<feature type="domain" description="Survival protein SurE-like phosphatase/nucleotidase" evidence="6">
    <location>
        <begin position="8"/>
        <end position="202"/>
    </location>
</feature>
<comment type="cofactor">
    <cofactor evidence="5">
        <name>a divalent metal cation</name>
        <dbReference type="ChEBI" id="CHEBI:60240"/>
    </cofactor>
    <text evidence="5">Binds 1 divalent metal cation per subunit.</text>
</comment>
<dbReference type="PATRIC" id="fig|360411.5.peg.1718"/>
<dbReference type="PANTHER" id="PTHR30457">
    <property type="entry name" value="5'-NUCLEOTIDASE SURE"/>
    <property type="match status" value="1"/>
</dbReference>
<feature type="binding site" evidence="5">
    <location>
        <position position="44"/>
    </location>
    <ligand>
        <name>a divalent metal cation</name>
        <dbReference type="ChEBI" id="CHEBI:60240"/>
    </ligand>
</feature>
<dbReference type="InterPro" id="IPR030048">
    <property type="entry name" value="SurE"/>
</dbReference>
<comment type="similarity">
    <text evidence="2 5">Belongs to the SurE nucleotidase family.</text>
</comment>
<keyword evidence="5" id="KW-0547">Nucleotide-binding</keyword>
<dbReference type="InterPro" id="IPR036523">
    <property type="entry name" value="SurE-like_sf"/>
</dbReference>
<comment type="subcellular location">
    <subcellularLocation>
        <location evidence="5">Cytoplasm</location>
    </subcellularLocation>
</comment>
<dbReference type="GO" id="GO:0046872">
    <property type="term" value="F:metal ion binding"/>
    <property type="evidence" value="ECO:0007669"/>
    <property type="project" value="UniProtKB-UniRule"/>
</dbReference>
<comment type="caution">
    <text evidence="7">The sequence shown here is derived from an EMBL/GenBank/DDBJ whole genome shotgun (WGS) entry which is preliminary data.</text>
</comment>
<dbReference type="PANTHER" id="PTHR30457:SF0">
    <property type="entry name" value="PHOSPHATASE, PUTATIVE (AFU_ORTHOLOGUE AFUA_4G01070)-RELATED"/>
    <property type="match status" value="1"/>
</dbReference>
<proteinExistence type="inferred from homology"/>
<evidence type="ECO:0000256" key="5">
    <source>
        <dbReference type="HAMAP-Rule" id="MF_00060"/>
    </source>
</evidence>
<keyword evidence="5" id="KW-0963">Cytoplasm</keyword>
<evidence type="ECO:0000313" key="7">
    <source>
        <dbReference type="EMBL" id="KPL78934.1"/>
    </source>
</evidence>
<dbReference type="AlphaFoldDB" id="A0A0P6XFF6"/>
<dbReference type="GO" id="GO:0000166">
    <property type="term" value="F:nucleotide binding"/>
    <property type="evidence" value="ECO:0007669"/>
    <property type="project" value="UniProtKB-KW"/>
</dbReference>
<evidence type="ECO:0000256" key="2">
    <source>
        <dbReference type="ARBA" id="ARBA00011062"/>
    </source>
</evidence>
<dbReference type="HAMAP" id="MF_00060">
    <property type="entry name" value="SurE"/>
    <property type="match status" value="1"/>
</dbReference>
<dbReference type="Proteomes" id="UP000050514">
    <property type="component" value="Unassembled WGS sequence"/>
</dbReference>
<evidence type="ECO:0000313" key="8">
    <source>
        <dbReference type="Proteomes" id="UP000050514"/>
    </source>
</evidence>
<keyword evidence="4 5" id="KW-0378">Hydrolase</keyword>
<dbReference type="InterPro" id="IPR002828">
    <property type="entry name" value="SurE-like_Pase/nucleotidase"/>
</dbReference>
<reference evidence="7 8" key="1">
    <citation type="submission" date="2015-07" db="EMBL/GenBank/DDBJ databases">
        <title>Draft genome of Bellilinea caldifistulae DSM 17877.</title>
        <authorList>
            <person name="Hemp J."/>
            <person name="Ward L.M."/>
            <person name="Pace L.A."/>
            <person name="Fischer W.W."/>
        </authorList>
    </citation>
    <scope>NUCLEOTIDE SEQUENCE [LARGE SCALE GENOMIC DNA]</scope>
    <source>
        <strain evidence="7 8">GOMI-1</strain>
    </source>
</reference>
<keyword evidence="3 5" id="KW-0479">Metal-binding</keyword>